<evidence type="ECO:0000259" key="6">
    <source>
        <dbReference type="PROSITE" id="PS51007"/>
    </source>
</evidence>
<dbReference type="InterPro" id="IPR009056">
    <property type="entry name" value="Cyt_c-like_dom"/>
</dbReference>
<keyword evidence="8" id="KW-1185">Reference proteome</keyword>
<evidence type="ECO:0000256" key="3">
    <source>
        <dbReference type="ARBA" id="ARBA00023004"/>
    </source>
</evidence>
<dbReference type="Gene3D" id="1.10.760.10">
    <property type="entry name" value="Cytochrome c-like domain"/>
    <property type="match status" value="2"/>
</dbReference>
<reference evidence="8" key="1">
    <citation type="journal article" date="2019" name="Int. J. Syst. Evol. Microbiol.">
        <title>The Global Catalogue of Microorganisms (GCM) 10K type strain sequencing project: providing services to taxonomists for standard genome sequencing and annotation.</title>
        <authorList>
            <consortium name="The Broad Institute Genomics Platform"/>
            <consortium name="The Broad Institute Genome Sequencing Center for Infectious Disease"/>
            <person name="Wu L."/>
            <person name="Ma J."/>
        </authorList>
    </citation>
    <scope>NUCLEOTIDE SEQUENCE [LARGE SCALE GENOMIC DNA]</scope>
    <source>
        <strain evidence="8">CCUG 54356</strain>
    </source>
</reference>
<comment type="caution">
    <text evidence="7">The sequence shown here is derived from an EMBL/GenBank/DDBJ whole genome shotgun (WGS) entry which is preliminary data.</text>
</comment>
<dbReference type="EMBL" id="JBHTLR010000004">
    <property type="protein sequence ID" value="MFD1215609.1"/>
    <property type="molecule type" value="Genomic_DNA"/>
</dbReference>
<evidence type="ECO:0000256" key="4">
    <source>
        <dbReference type="PROSITE-ProRule" id="PRU00433"/>
    </source>
</evidence>
<name>A0ABW3U513_9GAMM</name>
<evidence type="ECO:0000256" key="2">
    <source>
        <dbReference type="ARBA" id="ARBA00022723"/>
    </source>
</evidence>
<sequence length="361" mass="39840">MRQFLSTLLIVALGVTLTACDRGESGQPDTELPDRQAPIPNPDADSGLPRIQPRPLEQIPEGAFGDKVKRGYQLFVNTQELRGKYVGNALNCVHCHMDAGRRANAAPLWAAYFAYPAYRKKNDKVNSFAERVQGCFTYSTNGAPPPADSPEMIAIAAYAYWLAMGGLMDHFGINGEVPEISDTDLVTGAKREDFPLPVDIARALPVDQRDKLPGRGYPKLDKPARDYSPEKGAEVYTAHCMACHGPDGQGYEAAGVHNLPPLWGKDSYNWGAGMHRVNTAAAFIHENMPLGKGIQLTPQQAWDVAAYINSRERPQDPRFEGDVEALRKRYHNHPGYYGKAVDGKVLGENAFPDFKQMQQEN</sequence>
<dbReference type="PANTHER" id="PTHR35008:SF9">
    <property type="entry name" value="CYTOCHROME C DOMAIN-CONTAINING PROTEIN"/>
    <property type="match status" value="1"/>
</dbReference>
<keyword evidence="2 4" id="KW-0479">Metal-binding</keyword>
<evidence type="ECO:0000256" key="1">
    <source>
        <dbReference type="ARBA" id="ARBA00022617"/>
    </source>
</evidence>
<dbReference type="InterPro" id="IPR051459">
    <property type="entry name" value="Cytochrome_c-type_DH"/>
</dbReference>
<dbReference type="InterPro" id="IPR036909">
    <property type="entry name" value="Cyt_c-like_dom_sf"/>
</dbReference>
<feature type="domain" description="Cytochrome c" evidence="6">
    <location>
        <begin position="66"/>
        <end position="163"/>
    </location>
</feature>
<dbReference type="PROSITE" id="PS51257">
    <property type="entry name" value="PROKAR_LIPOPROTEIN"/>
    <property type="match status" value="1"/>
</dbReference>
<dbReference type="RefSeq" id="WP_230437654.1">
    <property type="nucleotide sequence ID" value="NZ_CP087715.1"/>
</dbReference>
<evidence type="ECO:0000313" key="7">
    <source>
        <dbReference type="EMBL" id="MFD1215609.1"/>
    </source>
</evidence>
<gene>
    <name evidence="7" type="ORF">ACFQ2X_03280</name>
</gene>
<feature type="domain" description="Cytochrome c" evidence="6">
    <location>
        <begin position="227"/>
        <end position="312"/>
    </location>
</feature>
<proteinExistence type="predicted"/>
<dbReference type="Proteomes" id="UP001597264">
    <property type="component" value="Unassembled WGS sequence"/>
</dbReference>
<keyword evidence="3 4" id="KW-0408">Iron</keyword>
<dbReference type="PANTHER" id="PTHR35008">
    <property type="entry name" value="BLL4482 PROTEIN-RELATED"/>
    <property type="match status" value="1"/>
</dbReference>
<organism evidence="7 8">
    <name type="scientific">Microbulbifer celer</name>
    <dbReference type="NCBI Taxonomy" id="435905"/>
    <lineage>
        <taxon>Bacteria</taxon>
        <taxon>Pseudomonadati</taxon>
        <taxon>Pseudomonadota</taxon>
        <taxon>Gammaproteobacteria</taxon>
        <taxon>Cellvibrionales</taxon>
        <taxon>Microbulbiferaceae</taxon>
        <taxon>Microbulbifer</taxon>
    </lineage>
</organism>
<evidence type="ECO:0000256" key="5">
    <source>
        <dbReference type="SAM" id="MobiDB-lite"/>
    </source>
</evidence>
<evidence type="ECO:0000313" key="8">
    <source>
        <dbReference type="Proteomes" id="UP001597264"/>
    </source>
</evidence>
<dbReference type="PROSITE" id="PS51007">
    <property type="entry name" value="CYTC"/>
    <property type="match status" value="2"/>
</dbReference>
<accession>A0ABW3U513</accession>
<feature type="region of interest" description="Disordered" evidence="5">
    <location>
        <begin position="22"/>
        <end position="56"/>
    </location>
</feature>
<dbReference type="SUPFAM" id="SSF46626">
    <property type="entry name" value="Cytochrome c"/>
    <property type="match status" value="2"/>
</dbReference>
<dbReference type="Pfam" id="PF00034">
    <property type="entry name" value="Cytochrom_C"/>
    <property type="match status" value="1"/>
</dbReference>
<keyword evidence="1 4" id="KW-0349">Heme</keyword>
<protein>
    <submittedName>
        <fullName evidence="7">C-type cytochrome</fullName>
    </submittedName>
</protein>